<dbReference type="Proteomes" id="UP000198790">
    <property type="component" value="Unassembled WGS sequence"/>
</dbReference>
<dbReference type="PANTHER" id="PTHR32063">
    <property type="match status" value="1"/>
</dbReference>
<feature type="transmembrane region" description="Helical" evidence="1">
    <location>
        <begin position="916"/>
        <end position="937"/>
    </location>
</feature>
<dbReference type="InterPro" id="IPR001036">
    <property type="entry name" value="Acrflvin-R"/>
</dbReference>
<name>A0A1I1AH52_9BACT</name>
<gene>
    <name evidence="2" type="ORF">SAMN04489723_108129</name>
</gene>
<feature type="transmembrane region" description="Helical" evidence="1">
    <location>
        <begin position="463"/>
        <end position="485"/>
    </location>
</feature>
<keyword evidence="3" id="KW-1185">Reference proteome</keyword>
<dbReference type="SUPFAM" id="SSF82693">
    <property type="entry name" value="Multidrug efflux transporter AcrB pore domain, PN1, PN2, PC1 and PC2 subdomains"/>
    <property type="match status" value="3"/>
</dbReference>
<dbReference type="PRINTS" id="PR00702">
    <property type="entry name" value="ACRIFLAVINRP"/>
</dbReference>
<dbReference type="AlphaFoldDB" id="A0A1I1AH52"/>
<feature type="transmembrane region" description="Helical" evidence="1">
    <location>
        <begin position="12"/>
        <end position="30"/>
    </location>
</feature>
<feature type="transmembrane region" description="Helical" evidence="1">
    <location>
        <begin position="334"/>
        <end position="353"/>
    </location>
</feature>
<dbReference type="SUPFAM" id="SSF82714">
    <property type="entry name" value="Multidrug efflux transporter AcrB TolC docking domain, DN and DC subdomains"/>
    <property type="match status" value="2"/>
</dbReference>
<dbReference type="STRING" id="237018.SAMN04489723_108129"/>
<feature type="transmembrane region" description="Helical" evidence="1">
    <location>
        <begin position="965"/>
        <end position="987"/>
    </location>
</feature>
<keyword evidence="1" id="KW-1133">Transmembrane helix</keyword>
<dbReference type="PANTHER" id="PTHR32063:SF0">
    <property type="entry name" value="SWARMING MOTILITY PROTEIN SWRC"/>
    <property type="match status" value="1"/>
</dbReference>
<dbReference type="Gene3D" id="3.30.2090.10">
    <property type="entry name" value="Multidrug efflux transporter AcrB TolC docking domain, DN and DC subdomains"/>
    <property type="match status" value="2"/>
</dbReference>
<dbReference type="GO" id="GO:0005886">
    <property type="term" value="C:plasma membrane"/>
    <property type="evidence" value="ECO:0007669"/>
    <property type="project" value="TreeGrafter"/>
</dbReference>
<feature type="transmembrane region" description="Helical" evidence="1">
    <location>
        <begin position="861"/>
        <end position="883"/>
    </location>
</feature>
<feature type="transmembrane region" description="Helical" evidence="1">
    <location>
        <begin position="993"/>
        <end position="1019"/>
    </location>
</feature>
<feature type="transmembrane region" description="Helical" evidence="1">
    <location>
        <begin position="531"/>
        <end position="553"/>
    </location>
</feature>
<keyword evidence="1" id="KW-0812">Transmembrane</keyword>
<reference evidence="2 3" key="1">
    <citation type="submission" date="2016-10" db="EMBL/GenBank/DDBJ databases">
        <authorList>
            <person name="de Groot N.N."/>
        </authorList>
    </citation>
    <scope>NUCLEOTIDE SEQUENCE [LARGE SCALE GENOMIC DNA]</scope>
    <source>
        <strain evidence="2 3">DSM 23399</strain>
    </source>
</reference>
<feature type="transmembrane region" description="Helical" evidence="1">
    <location>
        <begin position="890"/>
        <end position="910"/>
    </location>
</feature>
<feature type="transmembrane region" description="Helical" evidence="1">
    <location>
        <begin position="360"/>
        <end position="380"/>
    </location>
</feature>
<dbReference type="InterPro" id="IPR027463">
    <property type="entry name" value="AcrB_DN_DC_subdom"/>
</dbReference>
<evidence type="ECO:0000313" key="2">
    <source>
        <dbReference type="EMBL" id="SFB37345.1"/>
    </source>
</evidence>
<dbReference type="Pfam" id="PF00873">
    <property type="entry name" value="ACR_tran"/>
    <property type="match status" value="1"/>
</dbReference>
<dbReference type="Gene3D" id="3.30.70.1440">
    <property type="entry name" value="Multidrug efflux transporter AcrB pore domain"/>
    <property type="match status" value="1"/>
</dbReference>
<evidence type="ECO:0000313" key="3">
    <source>
        <dbReference type="Proteomes" id="UP000198790"/>
    </source>
</evidence>
<dbReference type="GO" id="GO:0042910">
    <property type="term" value="F:xenobiotic transmembrane transporter activity"/>
    <property type="evidence" value="ECO:0007669"/>
    <property type="project" value="TreeGrafter"/>
</dbReference>
<organism evidence="2 3">
    <name type="scientific">Algoriphagus aquimarinus</name>
    <dbReference type="NCBI Taxonomy" id="237018"/>
    <lineage>
        <taxon>Bacteria</taxon>
        <taxon>Pseudomonadati</taxon>
        <taxon>Bacteroidota</taxon>
        <taxon>Cytophagia</taxon>
        <taxon>Cytophagales</taxon>
        <taxon>Cyclobacteriaceae</taxon>
        <taxon>Algoriphagus</taxon>
    </lineage>
</organism>
<evidence type="ECO:0000256" key="1">
    <source>
        <dbReference type="SAM" id="Phobius"/>
    </source>
</evidence>
<dbReference type="EMBL" id="FOKK01000008">
    <property type="protein sequence ID" value="SFB37345.1"/>
    <property type="molecule type" value="Genomic_DNA"/>
</dbReference>
<dbReference type="Gene3D" id="3.30.70.1320">
    <property type="entry name" value="Multidrug efflux transporter AcrB pore domain like"/>
    <property type="match status" value="1"/>
</dbReference>
<dbReference type="Gene3D" id="1.20.1640.10">
    <property type="entry name" value="Multidrug efflux transporter AcrB transmembrane domain"/>
    <property type="match status" value="2"/>
</dbReference>
<sequence>MQITKISIQRSTMVVVLFTVLTLMGIFSYTQLSYELLPKMETNVVTISTVYPGAAPSEVETSVTKKIEDAVASLEGIKSMNSISQESVSIITIELEAGADVDYSMQDAQRKINAILGDLPEDADPPSLGKFDLDDLPIMQLAVYSDLNPSEFYDLIKNKIQPSLAQIKGVAQVNMLGGTEREIKVNLDRNKLDGYGISPISVAQTINASNLDFPTGRLKDNEGQVLIRLAGKFQTIQDIENLVIAYRTDESPIQLKEVAEVEDSYKDEDILTRLNGKSAIGLTVQKQSDANAVEVSDVLVKELNILEQTYTKEGVSFQISQNTSEFTLEAANHVITDLIIAIVLVALIMLLFLHSIRNAIIVMVAVPASIVATFTVMFLAGFTLNLMSLLALSLVVGILVDDAIVVIENIYRHLEMGKTIAQASYDGVREIGATVVSITLVIIVVFVPLAMTGGLIGGILAQFSITVATATLISLLVAFTLIPLLTSRFSKLEHLDKNSFFGKIVYGFEAGLDAFVDWMIDILKWGFAHKAALLGITVVLFISSFFLVIKGFIGSEFVSEGDRGEFLLRLELPKDATLEQTNFKTREVEDYLRTLPEVTEVFTTVGVASGQFTGSQSSPFTSEILVKLVEPEFRSMSGPDYARNLENYLEEHITGAEYTGVPISIMGTANDAPIQVIVSGPDKDSIQIVSEKIEGILAGLKGTRKVESSLEDGNPEIRVEVDRFKMNELGLSMDMVGGALQVAFNGNDDSKYTDGDYEYDILVKLNEFDRKSISDVQNLTFLNRSGKLVKLEQFATVNQSEGPTKLERRDRVSSVKITSQVAGVPSGTVGAELTAAIEAMDLPQQVQINYDGDMKNQAEGFGSLGIALLASIILIYLIMVALYDSYVYPLVVMFSLPMALIGALLALALTKGTLSIFSIMGLIMLMGLVAKNAILLVDFTNQLKEEGVEVKAALEKSVKIRFRPILMTTIAMVIGMMPIALATGAGAEWKNSLAWVIIGGLLSSMFLTLIVVPVIYYLFDRFMAKIGKGEKKVIELEDTNIEEFESEAAAYV</sequence>
<proteinExistence type="predicted"/>
<dbReference type="Gene3D" id="3.30.70.1430">
    <property type="entry name" value="Multidrug efflux transporter AcrB pore domain"/>
    <property type="match status" value="2"/>
</dbReference>
<keyword evidence="1" id="KW-0472">Membrane</keyword>
<feature type="transmembrane region" description="Helical" evidence="1">
    <location>
        <begin position="386"/>
        <end position="411"/>
    </location>
</feature>
<protein>
    <submittedName>
        <fullName evidence="2">Hydrophobic/amphiphilic exporter-1, HAE1 family</fullName>
    </submittedName>
</protein>
<feature type="transmembrane region" description="Helical" evidence="1">
    <location>
        <begin position="431"/>
        <end position="451"/>
    </location>
</feature>
<dbReference type="SUPFAM" id="SSF82866">
    <property type="entry name" value="Multidrug efflux transporter AcrB transmembrane domain"/>
    <property type="match status" value="2"/>
</dbReference>
<dbReference type="RefSeq" id="WP_092897788.1">
    <property type="nucleotide sequence ID" value="NZ_CAXBKE010000005.1"/>
</dbReference>
<accession>A0A1I1AH52</accession>
<dbReference type="OrthoDB" id="9798415at2"/>